<proteinExistence type="predicted"/>
<feature type="non-terminal residue" evidence="1">
    <location>
        <position position="1"/>
    </location>
</feature>
<dbReference type="EMBL" id="UINC01177375">
    <property type="protein sequence ID" value="SVD84984.1"/>
    <property type="molecule type" value="Genomic_DNA"/>
</dbReference>
<accession>A0A382YP42</accession>
<sequence length="55" mass="6753">NQWGIKTHRGKQWFNTSVSSVLKRKNERDLLNEEVRNQYFPNKVSKFEVNYYIFD</sequence>
<dbReference type="AlphaFoldDB" id="A0A382YP42"/>
<evidence type="ECO:0000313" key="1">
    <source>
        <dbReference type="EMBL" id="SVD84984.1"/>
    </source>
</evidence>
<reference evidence="1" key="1">
    <citation type="submission" date="2018-05" db="EMBL/GenBank/DDBJ databases">
        <authorList>
            <person name="Lanie J.A."/>
            <person name="Ng W.-L."/>
            <person name="Kazmierczak K.M."/>
            <person name="Andrzejewski T.M."/>
            <person name="Davidsen T.M."/>
            <person name="Wayne K.J."/>
            <person name="Tettelin H."/>
            <person name="Glass J.I."/>
            <person name="Rusch D."/>
            <person name="Podicherti R."/>
            <person name="Tsui H.-C.T."/>
            <person name="Winkler M.E."/>
        </authorList>
    </citation>
    <scope>NUCLEOTIDE SEQUENCE</scope>
</reference>
<organism evidence="1">
    <name type="scientific">marine metagenome</name>
    <dbReference type="NCBI Taxonomy" id="408172"/>
    <lineage>
        <taxon>unclassified sequences</taxon>
        <taxon>metagenomes</taxon>
        <taxon>ecological metagenomes</taxon>
    </lineage>
</organism>
<gene>
    <name evidence="1" type="ORF">METZ01_LOCUS437838</name>
</gene>
<protein>
    <recommendedName>
        <fullName evidence="2">Recombinase domain-containing protein</fullName>
    </recommendedName>
</protein>
<evidence type="ECO:0008006" key="2">
    <source>
        <dbReference type="Google" id="ProtNLM"/>
    </source>
</evidence>
<name>A0A382YP42_9ZZZZ</name>